<accession>A0ABX7BR51</accession>
<reference evidence="1 2" key="1">
    <citation type="submission" date="2021-01" db="EMBL/GenBank/DDBJ databases">
        <title>Brevundimonas vitis sp. nov., an bacterium isolated from grape (Vitis vinifera).</title>
        <authorList>
            <person name="Jiang L."/>
            <person name="Lee J."/>
        </authorList>
    </citation>
    <scope>NUCLEOTIDE SEQUENCE [LARGE SCALE GENOMIC DNA]</scope>
    <source>
        <strain evidence="1 2">GRTSA-9</strain>
    </source>
</reference>
<sequence length="91" mass="9689">MLNGAVGLVTAYSSKAGNPLARRRAWFTVLLGALGGPIIAEALTPSFLAIVPALDMRAVALVLGWVTANDPRSLFTWIRDRFLLPPKGASE</sequence>
<evidence type="ECO:0000313" key="2">
    <source>
        <dbReference type="Proteomes" id="UP000595448"/>
    </source>
</evidence>
<dbReference type="EMBL" id="CP067977">
    <property type="protein sequence ID" value="QQQ20045.1"/>
    <property type="molecule type" value="Genomic_DNA"/>
</dbReference>
<name>A0ABX7BR51_9CAUL</name>
<organism evidence="1 2">
    <name type="scientific">Brevundimonas vitisensis</name>
    <dbReference type="NCBI Taxonomy" id="2800818"/>
    <lineage>
        <taxon>Bacteria</taxon>
        <taxon>Pseudomonadati</taxon>
        <taxon>Pseudomonadota</taxon>
        <taxon>Alphaproteobacteria</taxon>
        <taxon>Caulobacterales</taxon>
        <taxon>Caulobacteraceae</taxon>
        <taxon>Brevundimonas</taxon>
    </lineage>
</organism>
<dbReference type="Proteomes" id="UP000595448">
    <property type="component" value="Chromosome"/>
</dbReference>
<keyword evidence="2" id="KW-1185">Reference proteome</keyword>
<evidence type="ECO:0008006" key="3">
    <source>
        <dbReference type="Google" id="ProtNLM"/>
    </source>
</evidence>
<gene>
    <name evidence="1" type="ORF">JIP62_07090</name>
</gene>
<protein>
    <recommendedName>
        <fullName evidence="3">Phage holin</fullName>
    </recommendedName>
</protein>
<evidence type="ECO:0000313" key="1">
    <source>
        <dbReference type="EMBL" id="QQQ20045.1"/>
    </source>
</evidence>
<proteinExistence type="predicted"/>